<keyword evidence="6" id="KW-0539">Nucleus</keyword>
<evidence type="ECO:0000256" key="7">
    <source>
        <dbReference type="RuleBase" id="RU004070"/>
    </source>
</evidence>
<dbReference type="InterPro" id="IPR027417">
    <property type="entry name" value="P-loop_NTPase"/>
</dbReference>
<dbReference type="EMBL" id="WJQU01000002">
    <property type="protein sequence ID" value="KAJ6643750.1"/>
    <property type="molecule type" value="Genomic_DNA"/>
</dbReference>
<dbReference type="PANTHER" id="PTHR11630">
    <property type="entry name" value="DNA REPLICATION LICENSING FACTOR MCM FAMILY MEMBER"/>
    <property type="match status" value="1"/>
</dbReference>
<dbReference type="InterPro" id="IPR012340">
    <property type="entry name" value="NA-bd_OB-fold"/>
</dbReference>
<dbReference type="InterPro" id="IPR041562">
    <property type="entry name" value="MCM_lid"/>
</dbReference>
<evidence type="ECO:0000256" key="4">
    <source>
        <dbReference type="ARBA" id="ARBA00022840"/>
    </source>
</evidence>
<dbReference type="Gene3D" id="3.40.50.300">
    <property type="entry name" value="P-loop containing nucleotide triphosphate hydrolases"/>
    <property type="match status" value="1"/>
</dbReference>
<comment type="caution">
    <text evidence="10">The sequence shown here is derived from an EMBL/GenBank/DDBJ whole genome shotgun (WGS) entry which is preliminary data.</text>
</comment>
<dbReference type="InterPro" id="IPR056875">
    <property type="entry name" value="MCM8/REC_WHD"/>
</dbReference>
<dbReference type="SMART" id="SM00350">
    <property type="entry name" value="MCM"/>
    <property type="match status" value="1"/>
</dbReference>
<dbReference type="Gene3D" id="2.40.50.140">
    <property type="entry name" value="Nucleic acid-binding proteins"/>
    <property type="match status" value="1"/>
</dbReference>
<dbReference type="InterPro" id="IPR001208">
    <property type="entry name" value="MCM_dom"/>
</dbReference>
<dbReference type="Pfam" id="PF17855">
    <property type="entry name" value="MCM_lid"/>
    <property type="match status" value="1"/>
</dbReference>
<accession>A0A9Q0S532</accession>
<dbReference type="GO" id="GO:0005634">
    <property type="term" value="C:nucleus"/>
    <property type="evidence" value="ECO:0007669"/>
    <property type="project" value="UniProtKB-SubCell"/>
</dbReference>
<proteinExistence type="inferred from homology"/>
<evidence type="ECO:0000259" key="9">
    <source>
        <dbReference type="PROSITE" id="PS50051"/>
    </source>
</evidence>
<dbReference type="Pfam" id="PF25051">
    <property type="entry name" value="WHD_MCM8"/>
    <property type="match status" value="1"/>
</dbReference>
<feature type="region of interest" description="Disordered" evidence="8">
    <location>
        <begin position="28"/>
        <end position="60"/>
    </location>
</feature>
<keyword evidence="3 7" id="KW-0547">Nucleotide-binding</keyword>
<dbReference type="OrthoDB" id="422555at2759"/>
<dbReference type="InterPro" id="IPR058767">
    <property type="entry name" value="MCM8_N"/>
</dbReference>
<comment type="similarity">
    <text evidence="2 7">Belongs to the MCM family.</text>
</comment>
<dbReference type="SUPFAM" id="SSF52540">
    <property type="entry name" value="P-loop containing nucleoside triphosphate hydrolases"/>
    <property type="match status" value="1"/>
</dbReference>
<keyword evidence="10" id="KW-0347">Helicase</keyword>
<evidence type="ECO:0000256" key="6">
    <source>
        <dbReference type="ARBA" id="ARBA00023242"/>
    </source>
</evidence>
<dbReference type="CDD" id="cd22247">
    <property type="entry name" value="MCM8_WHD"/>
    <property type="match status" value="1"/>
</dbReference>
<keyword evidence="11" id="KW-1185">Reference proteome</keyword>
<dbReference type="GO" id="GO:0003697">
    <property type="term" value="F:single-stranded DNA binding"/>
    <property type="evidence" value="ECO:0007669"/>
    <property type="project" value="TreeGrafter"/>
</dbReference>
<evidence type="ECO:0000256" key="3">
    <source>
        <dbReference type="ARBA" id="ARBA00022741"/>
    </source>
</evidence>
<dbReference type="AlphaFoldDB" id="A0A9Q0S532"/>
<dbReference type="Pfam" id="PF00493">
    <property type="entry name" value="MCM"/>
    <property type="match status" value="1"/>
</dbReference>
<dbReference type="PRINTS" id="PR01657">
    <property type="entry name" value="MCMFAMILY"/>
</dbReference>
<dbReference type="PANTHER" id="PTHR11630:SF47">
    <property type="entry name" value="DNA HELICASE MCM8"/>
    <property type="match status" value="1"/>
</dbReference>
<dbReference type="GO" id="GO:0042555">
    <property type="term" value="C:MCM complex"/>
    <property type="evidence" value="ECO:0007669"/>
    <property type="project" value="TreeGrafter"/>
</dbReference>
<evidence type="ECO:0000256" key="2">
    <source>
        <dbReference type="ARBA" id="ARBA00008010"/>
    </source>
</evidence>
<dbReference type="GO" id="GO:0005524">
    <property type="term" value="F:ATP binding"/>
    <property type="evidence" value="ECO:0007669"/>
    <property type="project" value="UniProtKB-KW"/>
</dbReference>
<dbReference type="GO" id="GO:0006310">
    <property type="term" value="P:DNA recombination"/>
    <property type="evidence" value="ECO:0007669"/>
    <property type="project" value="UniProtKB-ARBA"/>
</dbReference>
<dbReference type="GO" id="GO:0017116">
    <property type="term" value="F:single-stranded DNA helicase activity"/>
    <property type="evidence" value="ECO:0007669"/>
    <property type="project" value="TreeGrafter"/>
</dbReference>
<dbReference type="InterPro" id="IPR031327">
    <property type="entry name" value="MCM"/>
</dbReference>
<gene>
    <name evidence="10" type="primary">MCM8</name>
    <name evidence="10" type="ORF">Bhyg_08715</name>
</gene>
<dbReference type="PROSITE" id="PS50051">
    <property type="entry name" value="MCM_2"/>
    <property type="match status" value="1"/>
</dbReference>
<feature type="compositionally biased region" description="Polar residues" evidence="8">
    <location>
        <begin position="34"/>
        <end position="47"/>
    </location>
</feature>
<name>A0A9Q0S532_9DIPT</name>
<keyword evidence="4 7" id="KW-0067">ATP-binding</keyword>
<evidence type="ECO:0000313" key="11">
    <source>
        <dbReference type="Proteomes" id="UP001151699"/>
    </source>
</evidence>
<evidence type="ECO:0000256" key="1">
    <source>
        <dbReference type="ARBA" id="ARBA00004123"/>
    </source>
</evidence>
<dbReference type="Pfam" id="PF17207">
    <property type="entry name" value="MCM_OB"/>
    <property type="match status" value="1"/>
</dbReference>
<dbReference type="Proteomes" id="UP001151699">
    <property type="component" value="Chromosome B"/>
</dbReference>
<evidence type="ECO:0000256" key="8">
    <source>
        <dbReference type="SAM" id="MobiDB-lite"/>
    </source>
</evidence>
<feature type="domain" description="MCM C-terminal AAA(+) ATPase" evidence="9">
    <location>
        <begin position="380"/>
        <end position="579"/>
    </location>
</feature>
<keyword evidence="5 7" id="KW-0238">DNA-binding</keyword>
<protein>
    <submittedName>
        <fullName evidence="10">DNA helicase MCM8</fullName>
    </submittedName>
</protein>
<dbReference type="Gene3D" id="2.20.28.10">
    <property type="match status" value="1"/>
</dbReference>
<evidence type="ECO:0000313" key="10">
    <source>
        <dbReference type="EMBL" id="KAJ6643750.1"/>
    </source>
</evidence>
<dbReference type="InterPro" id="IPR033762">
    <property type="entry name" value="MCM_OB"/>
</dbReference>
<evidence type="ECO:0000256" key="5">
    <source>
        <dbReference type="ARBA" id="ARBA00023125"/>
    </source>
</evidence>
<dbReference type="Pfam" id="PF26065">
    <property type="entry name" value="MCM8_N"/>
    <property type="match status" value="1"/>
</dbReference>
<dbReference type="SUPFAM" id="SSF50249">
    <property type="entry name" value="Nucleic acid-binding proteins"/>
    <property type="match status" value="1"/>
</dbReference>
<keyword evidence="10" id="KW-0378">Hydrolase</keyword>
<sequence>MSTPRPQRGNSRGRARWTPYNYRRTSNIRHSKPISVQISHSNSADETSSGQSSGQPVVGRPLSVSTTQFSGWNLYFPEEVYSEDSNIVRKIKSFEKHIATNPTQYDLEETRKKLWFTVATSTVTRDKEFMLKWPTFEQDLLDNPEETLNCLGLGMHQQLLDAPIVPNSTQTDLSTNKDFNLQQVHARIQTNFKTVNLNSVKVDRNGKLLVVRGNVVRIGTPEYRAKWITYRCTQCNAEQAIKQNKQIKTTPQYCPCKNRSSYNFVALESSPFTSIEKCQTIYLQEIRFSNQSGRVPRTIKIILAADLVDSVYPGDDVTVNAIVQCPTQDENHKIGIAPIRAMYLKAVSISSNRNVSITWKNSFTEKDLGAIRAIKSQPCPFRLLVHSLSPMIYGHEMIKAGLVLALLGGSDHPTRRSQCHILIVGDPGLGKSQMLQSCADASPKGIFVCGKTSSTAGLTVSIHHEKGHDTSLAAGPLLLADQGTCCIDEMDKMSNSNQALLEVMEQQFVSIAKAGVFCSLPARTSVLAAANPAGGHYNKSKTVAENVKINPALLSRFDLVFIILDRPNADLDSMLYDHRRTLRDMPQVLMSNNSFSGTHQSNDDQTSEPLNVRLKLRRNETINHLPHLLMQTYIAYARKNCHPTLSQEAVDLLRTFYLELRGVQQGSNSIPVTIRQMEAMIRLTQARARAELCDKATAQHANDIITIVRHSLIDVFSTDSSIQLQRSVNGSGMSQTGQIRQFVRILQMKTAQLQKSIFSISELKEMSEIANLKFVSFADTIETMNIQGFLLKKGTNLYKFLSE</sequence>
<comment type="subcellular location">
    <subcellularLocation>
        <location evidence="1">Nucleus</location>
    </subcellularLocation>
</comment>
<organism evidence="10 11">
    <name type="scientific">Pseudolycoriella hygida</name>
    <dbReference type="NCBI Taxonomy" id="35572"/>
    <lineage>
        <taxon>Eukaryota</taxon>
        <taxon>Metazoa</taxon>
        <taxon>Ecdysozoa</taxon>
        <taxon>Arthropoda</taxon>
        <taxon>Hexapoda</taxon>
        <taxon>Insecta</taxon>
        <taxon>Pterygota</taxon>
        <taxon>Neoptera</taxon>
        <taxon>Endopterygota</taxon>
        <taxon>Diptera</taxon>
        <taxon>Nematocera</taxon>
        <taxon>Sciaroidea</taxon>
        <taxon>Sciaridae</taxon>
        <taxon>Pseudolycoriella</taxon>
    </lineage>
</organism>
<reference evidence="10" key="1">
    <citation type="submission" date="2022-07" db="EMBL/GenBank/DDBJ databases">
        <authorList>
            <person name="Trinca V."/>
            <person name="Uliana J.V.C."/>
            <person name="Torres T.T."/>
            <person name="Ward R.J."/>
            <person name="Monesi N."/>
        </authorList>
    </citation>
    <scope>NUCLEOTIDE SEQUENCE</scope>
    <source>
        <strain evidence="10">HSMRA1968</strain>
        <tissue evidence="10">Whole embryos</tissue>
    </source>
</reference>